<evidence type="ECO:0000259" key="2">
    <source>
        <dbReference type="Pfam" id="PF00188"/>
    </source>
</evidence>
<dbReference type="PANTHER" id="PTHR31157">
    <property type="entry name" value="SCP DOMAIN-CONTAINING PROTEIN"/>
    <property type="match status" value="1"/>
</dbReference>
<sequence length="296" mass="30289">MGRHRRSGGVRAAATPEKHPGRTTRHRRGNRASAPVRTGLLGVSAAVAMGAVAVGTGVLPGGDGFRLGDETGPGKVRAATAPAEVDTQGGAGVGVERGEPSPSRGSGRAQAPAPAPSQAAPEPSRTPSEKPSTRNPKAEAGKKTAPGPSRTPERERAPEAPPKSTAPAPSAESAAETSVLTLVNEERAKAGCRPVTADSGLAALAGEFSSDMAGRDFFDHTDPDGATPWDRAEKAGITDLGGENIARGQANARSVMDAWMNSSGHRANILNCDYKTLGVGVHFAPGGPWWTQDFGF</sequence>
<gene>
    <name evidence="3" type="ORF">I8755_26800</name>
</gene>
<dbReference type="Pfam" id="PF00188">
    <property type="entry name" value="CAP"/>
    <property type="match status" value="1"/>
</dbReference>
<dbReference type="RefSeq" id="WP_198503715.1">
    <property type="nucleotide sequence ID" value="NZ_CP065959.1"/>
</dbReference>
<proteinExistence type="predicted"/>
<protein>
    <submittedName>
        <fullName evidence="3">CAP domain-containing protein</fullName>
    </submittedName>
</protein>
<dbReference type="InterPro" id="IPR035940">
    <property type="entry name" value="CAP_sf"/>
</dbReference>
<feature type="region of interest" description="Disordered" evidence="1">
    <location>
        <begin position="58"/>
        <end position="178"/>
    </location>
</feature>
<reference evidence="3 4" key="1">
    <citation type="submission" date="2020-12" db="EMBL/GenBank/DDBJ databases">
        <title>Identification and biosynthesis of polyene macrolides produced by Streptomyces alfalfae Men-myco-93-63.</title>
        <authorList>
            <person name="Liu D."/>
            <person name="Li Y."/>
            <person name="Liu L."/>
            <person name="Han X."/>
            <person name="Shen F."/>
        </authorList>
    </citation>
    <scope>NUCLEOTIDE SEQUENCE [LARGE SCALE GENOMIC DNA]</scope>
    <source>
        <strain evidence="3 4">Men-myco-93-63</strain>
    </source>
</reference>
<feature type="compositionally biased region" description="Low complexity" evidence="1">
    <location>
        <begin position="162"/>
        <end position="178"/>
    </location>
</feature>
<feature type="domain" description="SCP" evidence="2">
    <location>
        <begin position="180"/>
        <end position="294"/>
    </location>
</feature>
<name>A0A7T4TZX5_9ACTN</name>
<dbReference type="Proteomes" id="UP000596130">
    <property type="component" value="Chromosome"/>
</dbReference>
<dbReference type="CDD" id="cd05379">
    <property type="entry name" value="CAP_bacterial"/>
    <property type="match status" value="1"/>
</dbReference>
<feature type="compositionally biased region" description="Basic and acidic residues" evidence="1">
    <location>
        <begin position="127"/>
        <end position="142"/>
    </location>
</feature>
<feature type="compositionally biased region" description="Basic residues" evidence="1">
    <location>
        <begin position="21"/>
        <end position="30"/>
    </location>
</feature>
<dbReference type="SUPFAM" id="SSF55797">
    <property type="entry name" value="PR-1-like"/>
    <property type="match status" value="1"/>
</dbReference>
<accession>A0A7T4TZX5</accession>
<dbReference type="Gene3D" id="3.40.33.10">
    <property type="entry name" value="CAP"/>
    <property type="match status" value="1"/>
</dbReference>
<dbReference type="AlphaFoldDB" id="A0A7T4TZX5"/>
<feature type="region of interest" description="Disordered" evidence="1">
    <location>
        <begin position="1"/>
        <end position="36"/>
    </location>
</feature>
<dbReference type="PANTHER" id="PTHR31157:SF1">
    <property type="entry name" value="SCP DOMAIN-CONTAINING PROTEIN"/>
    <property type="match status" value="1"/>
</dbReference>
<dbReference type="EMBL" id="CP065959">
    <property type="protein sequence ID" value="QQC91610.1"/>
    <property type="molecule type" value="Genomic_DNA"/>
</dbReference>
<evidence type="ECO:0000256" key="1">
    <source>
        <dbReference type="SAM" id="MobiDB-lite"/>
    </source>
</evidence>
<evidence type="ECO:0000313" key="4">
    <source>
        <dbReference type="Proteomes" id="UP000596130"/>
    </source>
</evidence>
<evidence type="ECO:0000313" key="3">
    <source>
        <dbReference type="EMBL" id="QQC91610.1"/>
    </source>
</evidence>
<feature type="compositionally biased region" description="Low complexity" evidence="1">
    <location>
        <begin position="109"/>
        <end position="123"/>
    </location>
</feature>
<organism evidence="3 4">
    <name type="scientific">Streptomyces alfalfae</name>
    <dbReference type="NCBI Taxonomy" id="1642299"/>
    <lineage>
        <taxon>Bacteria</taxon>
        <taxon>Bacillati</taxon>
        <taxon>Actinomycetota</taxon>
        <taxon>Actinomycetes</taxon>
        <taxon>Kitasatosporales</taxon>
        <taxon>Streptomycetaceae</taxon>
        <taxon>Streptomyces</taxon>
    </lineage>
</organism>
<dbReference type="InterPro" id="IPR014044">
    <property type="entry name" value="CAP_dom"/>
</dbReference>